<comment type="function">
    <text evidence="1">Required for vesicle-mediated transport. Catalyzes the fusion of transport vesicles within the Golgi cisternae. Is also required for transport from the endoplasmic reticulum to the Golgi stack. Seems to function as a fusion protein required for the delivery of cargo proteins to all compartments of the Golgi stack independent of vesicle origin.</text>
</comment>
<dbReference type="PANTHER" id="PTHR23078">
    <property type="entry name" value="VESICULAR-FUSION PROTEIN NSF"/>
    <property type="match status" value="1"/>
</dbReference>
<dbReference type="InterPro" id="IPR003593">
    <property type="entry name" value="AAA+_ATPase"/>
</dbReference>
<dbReference type="FunFam" id="1.10.8.60:FF:000127">
    <property type="entry name" value="Vesicular-fusion protein SEC18"/>
    <property type="match status" value="1"/>
</dbReference>
<proteinExistence type="inferred from homology"/>
<protein>
    <recommendedName>
        <fullName evidence="1">Vesicle-fusing ATPase</fullName>
        <ecNumber evidence="1">3.6.4.6</ecNumber>
    </recommendedName>
</protein>
<dbReference type="GO" id="GO:0005524">
    <property type="term" value="F:ATP binding"/>
    <property type="evidence" value="ECO:0007669"/>
    <property type="project" value="UniProtKB-UniRule"/>
</dbReference>
<dbReference type="InterPro" id="IPR041569">
    <property type="entry name" value="AAA_lid_3"/>
</dbReference>
<feature type="domain" description="AAA+ ATPase" evidence="3">
    <location>
        <begin position="604"/>
        <end position="750"/>
    </location>
</feature>
<dbReference type="GeneID" id="92376737"/>
<dbReference type="Proteomes" id="UP000195570">
    <property type="component" value="Unassembled WGS sequence"/>
</dbReference>
<dbReference type="GO" id="GO:0016887">
    <property type="term" value="F:ATP hydrolysis activity"/>
    <property type="evidence" value="ECO:0007669"/>
    <property type="project" value="InterPro"/>
</dbReference>
<dbReference type="GO" id="GO:0043001">
    <property type="term" value="P:Golgi to plasma membrane protein transport"/>
    <property type="evidence" value="ECO:0007669"/>
    <property type="project" value="TreeGrafter"/>
</dbReference>
<dbReference type="GO" id="GO:0006891">
    <property type="term" value="P:intra-Golgi vesicle-mediated transport"/>
    <property type="evidence" value="ECO:0007669"/>
    <property type="project" value="TreeGrafter"/>
</dbReference>
<feature type="region of interest" description="Disordered" evidence="2">
    <location>
        <begin position="343"/>
        <end position="364"/>
    </location>
</feature>
<keyword evidence="1" id="KW-0653">Protein transport</keyword>
<comment type="catalytic activity">
    <reaction evidence="1">
        <text>ATP + H2O = ADP + phosphate + H(+)</text>
        <dbReference type="Rhea" id="RHEA:13065"/>
        <dbReference type="ChEBI" id="CHEBI:15377"/>
        <dbReference type="ChEBI" id="CHEBI:15378"/>
        <dbReference type="ChEBI" id="CHEBI:30616"/>
        <dbReference type="ChEBI" id="CHEBI:43474"/>
        <dbReference type="ChEBI" id="CHEBI:456216"/>
        <dbReference type="EC" id="3.6.4.6"/>
    </reaction>
</comment>
<keyword evidence="5" id="KW-1185">Reference proteome</keyword>
<reference evidence="4" key="1">
    <citation type="submission" date="2016-09" db="EMBL/GenBank/DDBJ databases">
        <authorList>
            <person name="Hebert L."/>
            <person name="Moumen B."/>
        </authorList>
    </citation>
    <scope>NUCLEOTIDE SEQUENCE [LARGE SCALE GENOMIC DNA]</scope>
    <source>
        <strain evidence="4">OVI</strain>
    </source>
</reference>
<dbReference type="Pfam" id="PF00004">
    <property type="entry name" value="AAA"/>
    <property type="match status" value="2"/>
</dbReference>
<dbReference type="SUPFAM" id="SSF52540">
    <property type="entry name" value="P-loop containing nucleoside triphosphate hydrolases"/>
    <property type="match status" value="2"/>
</dbReference>
<sequence>MIVKTTVSKRQAFRTLNPLSSLFLLCACVACLYSVNLGAASYHPGGPAKYSNYQRLEILWITGCTRPVLTERGRQTISCFSDLNSYHPVQLTVRGRGFPQLGNLSIVLEEHTPIPHHGGEEDLDLISMPCLHVRPSSLFPRQILSCTLLNPMDSLRHKPLWLERLTTRSTWMNLKLLQTVTSDNSNKTTIVTLASVPRAVELDLTPYGNGSHSGGEEDEEEDAEDPLEYMFRRVRHSAMNDEWVSLGIGGLSEQLHELFRRVFLSRTRQLRGVVESLNIPPVRGVLLHGPPGTGKTLIARMIAKLEGKGTRVTIVNAADIISKYVGDSEKNLRRLFDANNMWGDDDDEDEHGGTRHASGADEETANSKSLHIVIMDELDALFKRRADLGEESSTKAVYDGLTNQFLTIMDGVNKARNILIIGLTNRLHAIDRALLRPGRFEVVIEVPLPDVKGRREMFFIHTRELRDKDFLAEDVSLDILAERTGGFSGADVAGTVRAAVSHALLRFRDSSLNTSIPTGDIGIEDELSGAATEHFKVTNSDFQLALRDVWDSKAQVNGGQDLAGDGKGLDNAVDKLVDFDGTISRGMGVVRRLMRSIQHSQITNAAVVVIHGSSGSGKTVFARNVVSSIRFSVTKFLTGRELSGRAARDIQEVIDALRDAGAFKGDYCLVVDNVERYVRSGDSGAADALRSAINEFKSVSSSGLFPHSEWDVSQPRRKRLLIITTAEEEVLQGALGSVEYDVRLNLQPIRREGVLKLLHHYGILPQTAKLPNEVVRAYPTSLTYRQFLRITDLALWRAHEEHHRTAETTSTGEAESLETSLYSSLNELFTKGGPQRSGGDHHSPPVLTESQQAELAAAIRDVASEMGISDAFDGVLNADGSIHGEEMY</sequence>
<dbReference type="SMART" id="SM00382">
    <property type="entry name" value="AAA"/>
    <property type="match status" value="2"/>
</dbReference>
<name>A0A1G4IGD1_TRYEQ</name>
<accession>A0A1G4IGD1</accession>
<dbReference type="PROSITE" id="PS51257">
    <property type="entry name" value="PROKAR_LIPOPROTEIN"/>
    <property type="match status" value="1"/>
</dbReference>
<dbReference type="AlphaFoldDB" id="A0A1G4IGD1"/>
<evidence type="ECO:0000313" key="4">
    <source>
        <dbReference type="EMBL" id="SCU71217.1"/>
    </source>
</evidence>
<feature type="region of interest" description="Disordered" evidence="2">
    <location>
        <begin position="204"/>
        <end position="224"/>
    </location>
</feature>
<evidence type="ECO:0000313" key="5">
    <source>
        <dbReference type="Proteomes" id="UP000195570"/>
    </source>
</evidence>
<keyword evidence="1" id="KW-0931">ER-Golgi transport</keyword>
<dbReference type="EMBL" id="CZPT02001596">
    <property type="protein sequence ID" value="SCU71217.1"/>
    <property type="molecule type" value="Genomic_DNA"/>
</dbReference>
<dbReference type="InterPro" id="IPR003959">
    <property type="entry name" value="ATPase_AAA_core"/>
</dbReference>
<keyword evidence="1" id="KW-0460">Magnesium</keyword>
<comment type="similarity">
    <text evidence="1">Belongs to the AAA ATPase family.</text>
</comment>
<dbReference type="GO" id="GO:0005795">
    <property type="term" value="C:Golgi stack"/>
    <property type="evidence" value="ECO:0007669"/>
    <property type="project" value="TreeGrafter"/>
</dbReference>
<feature type="domain" description="AAA+ ATPase" evidence="3">
    <location>
        <begin position="281"/>
        <end position="450"/>
    </location>
</feature>
<evidence type="ECO:0000256" key="1">
    <source>
        <dbReference type="RuleBase" id="RU367045"/>
    </source>
</evidence>
<organism evidence="4 5">
    <name type="scientific">Trypanosoma equiperdum</name>
    <dbReference type="NCBI Taxonomy" id="5694"/>
    <lineage>
        <taxon>Eukaryota</taxon>
        <taxon>Discoba</taxon>
        <taxon>Euglenozoa</taxon>
        <taxon>Kinetoplastea</taxon>
        <taxon>Metakinetoplastina</taxon>
        <taxon>Trypanosomatida</taxon>
        <taxon>Trypanosomatidae</taxon>
        <taxon>Trypanosoma</taxon>
    </lineage>
</organism>
<keyword evidence="1" id="KW-0813">Transport</keyword>
<evidence type="ECO:0000256" key="2">
    <source>
        <dbReference type="SAM" id="MobiDB-lite"/>
    </source>
</evidence>
<gene>
    <name evidence="4" type="ORF">TEOVI_000279700</name>
</gene>
<keyword evidence="1" id="KW-0547">Nucleotide-binding</keyword>
<dbReference type="InterPro" id="IPR039812">
    <property type="entry name" value="Vesicle-fus_ATPase"/>
</dbReference>
<comment type="cofactor">
    <cofactor evidence="1">
        <name>Mg(2+)</name>
        <dbReference type="ChEBI" id="CHEBI:18420"/>
    </cofactor>
    <text evidence="1">Binds 1 Mg(2+) ion per subunit.</text>
</comment>
<dbReference type="GO" id="GO:0046872">
    <property type="term" value="F:metal ion binding"/>
    <property type="evidence" value="ECO:0007669"/>
    <property type="project" value="UniProtKB-UniRule"/>
</dbReference>
<dbReference type="EC" id="3.6.4.6" evidence="1"/>
<evidence type="ECO:0000259" key="3">
    <source>
        <dbReference type="SMART" id="SM00382"/>
    </source>
</evidence>
<dbReference type="InterPro" id="IPR027417">
    <property type="entry name" value="P-loop_NTPase"/>
</dbReference>
<comment type="subcellular location">
    <subcellularLocation>
        <location evidence="1">Cytoplasm</location>
    </subcellularLocation>
</comment>
<dbReference type="GO" id="GO:0035494">
    <property type="term" value="P:SNARE complex disassembly"/>
    <property type="evidence" value="ECO:0007669"/>
    <property type="project" value="InterPro"/>
</dbReference>
<dbReference type="PANTHER" id="PTHR23078:SF2">
    <property type="entry name" value="VESICLE-FUSING ATPASE"/>
    <property type="match status" value="1"/>
</dbReference>
<comment type="caution">
    <text evidence="4">The sequence shown here is derived from an EMBL/GenBank/DDBJ whole genome shotgun (WGS) entry which is preliminary data.</text>
</comment>
<dbReference type="Gene3D" id="1.10.8.60">
    <property type="match status" value="1"/>
</dbReference>
<keyword evidence="1" id="KW-0963">Cytoplasm</keyword>
<keyword evidence="1" id="KW-0378">Hydrolase</keyword>
<dbReference type="Gene3D" id="3.40.50.300">
    <property type="entry name" value="P-loop containing nucleotide triphosphate hydrolases"/>
    <property type="match status" value="2"/>
</dbReference>
<dbReference type="FunFam" id="3.40.50.300:FF:000154">
    <property type="entry name" value="Vesicle-fusing ATPase 1"/>
    <property type="match status" value="1"/>
</dbReference>
<dbReference type="RefSeq" id="XP_067081917.1">
    <property type="nucleotide sequence ID" value="XM_067225816.1"/>
</dbReference>
<keyword evidence="1" id="KW-0479">Metal-binding</keyword>
<keyword evidence="1" id="KW-0067">ATP-binding</keyword>
<dbReference type="Pfam" id="PF17862">
    <property type="entry name" value="AAA_lid_3"/>
    <property type="match status" value="1"/>
</dbReference>
<dbReference type="VEuPathDB" id="TriTrypDB:TEOVI_000279700"/>